<evidence type="ECO:0000313" key="1">
    <source>
        <dbReference type="EMBL" id="ERZ95711.1"/>
    </source>
</evidence>
<organism evidence="1">
    <name type="scientific">Rhizophagus irregularis (strain DAOM 181602 / DAOM 197198 / MUCL 43194)</name>
    <name type="common">Arbuscular mycorrhizal fungus</name>
    <name type="synonym">Glomus intraradices</name>
    <dbReference type="NCBI Taxonomy" id="747089"/>
    <lineage>
        <taxon>Eukaryota</taxon>
        <taxon>Fungi</taxon>
        <taxon>Fungi incertae sedis</taxon>
        <taxon>Mucoromycota</taxon>
        <taxon>Glomeromycotina</taxon>
        <taxon>Glomeromycetes</taxon>
        <taxon>Glomerales</taxon>
        <taxon>Glomeraceae</taxon>
        <taxon>Rhizophagus</taxon>
    </lineage>
</organism>
<protein>
    <submittedName>
        <fullName evidence="1">Uncharacterized protein</fullName>
    </submittedName>
</protein>
<dbReference type="EMBL" id="KI301031">
    <property type="protein sequence ID" value="ERZ95711.1"/>
    <property type="molecule type" value="Genomic_DNA"/>
</dbReference>
<proteinExistence type="predicted"/>
<gene>
    <name evidence="1" type="ORF">GLOINDRAFT_13357</name>
</gene>
<reference evidence="1" key="1">
    <citation type="submission" date="2013-07" db="EMBL/GenBank/DDBJ databases">
        <title>The genome of an arbuscular mycorrhizal fungus provides insights into the evolution of the oldest plant symbiosis.</title>
        <authorList>
            <consortium name="DOE Joint Genome Institute"/>
            <person name="Tisserant E."/>
            <person name="Malbreil M."/>
            <person name="Kuo A."/>
            <person name="Kohler A."/>
            <person name="Symeonidi A."/>
            <person name="Balestrini R."/>
            <person name="Charron P."/>
            <person name="Duensing N."/>
            <person name="Frei-dit-Frey N."/>
            <person name="Gianinazzi-Pearson V."/>
            <person name="Gilbert B."/>
            <person name="Handa Y."/>
            <person name="Hijri M."/>
            <person name="Kaul R."/>
            <person name="Kawaguchi M."/>
            <person name="Krajinski F."/>
            <person name="Lammers P."/>
            <person name="Lapierre D."/>
            <person name="Masclaux F.G."/>
            <person name="Murat C."/>
            <person name="Morin E."/>
            <person name="Ndikumana S."/>
            <person name="Pagni M."/>
            <person name="Petitpierre D."/>
            <person name="Requena N."/>
            <person name="Rosikiewicz P."/>
            <person name="Riley R."/>
            <person name="Saito K."/>
            <person name="San Clemente H."/>
            <person name="Shapiro H."/>
            <person name="van Tuinen D."/>
            <person name="Becard G."/>
            <person name="Bonfante P."/>
            <person name="Paszkowski U."/>
            <person name="Shachar-Hill Y."/>
            <person name="Young J.P."/>
            <person name="Sanders I.R."/>
            <person name="Henrissat B."/>
            <person name="Rensing S.A."/>
            <person name="Grigoriev I.V."/>
            <person name="Corradi N."/>
            <person name="Roux C."/>
            <person name="Martin F."/>
        </authorList>
    </citation>
    <scope>NUCLEOTIDE SEQUENCE</scope>
    <source>
        <strain evidence="1">DAOM 197198</strain>
    </source>
</reference>
<sequence>MYSPKLIIVSIGRRKRATPPFRWYGGTPLHTCLGLYNPACCTSSLWIGVLSPFVLV</sequence>
<name>U9SKT0_RHIID</name>
<accession>U9SKT0</accession>
<dbReference type="HOGENOM" id="CLU_3015403_0_0_1"/>
<dbReference type="AlphaFoldDB" id="U9SKT0"/>